<accession>S8DWR4</accession>
<feature type="compositionally biased region" description="Polar residues" evidence="2">
    <location>
        <begin position="323"/>
        <end position="338"/>
    </location>
</feature>
<dbReference type="Proteomes" id="UP000015241">
    <property type="component" value="Unassembled WGS sequence"/>
</dbReference>
<keyword evidence="5" id="KW-1185">Reference proteome</keyword>
<gene>
    <name evidence="4" type="ORF">FOMPIDRAFT_100863</name>
</gene>
<proteinExistence type="predicted"/>
<evidence type="ECO:0000313" key="5">
    <source>
        <dbReference type="Proteomes" id="UP000015241"/>
    </source>
</evidence>
<dbReference type="GO" id="GO:0003677">
    <property type="term" value="F:DNA binding"/>
    <property type="evidence" value="ECO:0007669"/>
    <property type="project" value="UniProtKB-KW"/>
</dbReference>
<evidence type="ECO:0000259" key="3">
    <source>
        <dbReference type="PROSITE" id="PS51253"/>
    </source>
</evidence>
<keyword evidence="1" id="KW-0238">DNA-binding</keyword>
<evidence type="ECO:0000313" key="4">
    <source>
        <dbReference type="EMBL" id="EPS97047.1"/>
    </source>
</evidence>
<dbReference type="eggNOG" id="KOG0944">
    <property type="taxonomic scope" value="Eukaryota"/>
</dbReference>
<dbReference type="OrthoDB" id="9909311at2759"/>
<dbReference type="PROSITE" id="PS51253">
    <property type="entry name" value="HTH_CENPB"/>
    <property type="match status" value="1"/>
</dbReference>
<feature type="domain" description="HTH CENPB-type" evidence="3">
    <location>
        <begin position="146"/>
        <end position="223"/>
    </location>
</feature>
<name>S8DWR4_FOMSC</name>
<dbReference type="SMART" id="SM00674">
    <property type="entry name" value="CENPB"/>
    <property type="match status" value="1"/>
</dbReference>
<dbReference type="Pfam" id="PF03221">
    <property type="entry name" value="HTH_Tnp_Tc5"/>
    <property type="match status" value="1"/>
</dbReference>
<dbReference type="InterPro" id="IPR009057">
    <property type="entry name" value="Homeodomain-like_sf"/>
</dbReference>
<evidence type="ECO:0000256" key="1">
    <source>
        <dbReference type="ARBA" id="ARBA00023125"/>
    </source>
</evidence>
<dbReference type="InParanoid" id="S8DWR4"/>
<dbReference type="SUPFAM" id="SSF46689">
    <property type="entry name" value="Homeodomain-like"/>
    <property type="match status" value="1"/>
</dbReference>
<sequence length="620" mass="68442">MSLMALDQVVRRLTPSLYDRAMSSSIDQRTDGGGIPDSLEPEPKLTDNDNLAGSQDVLPVSMTAWRDVLKRGRAEAKRSKPPNAPVLTRKAFCASKKKAVCEMFLANPTMKHHELAELFGVDRSMITKVLRKQEMWVRSKHTPGQEFARKRFNKFWEIEEELMPWLLTCRDQGIPVENEMIRERALMVAERLGMRGGGHPHQFTGGRPWLKTFKDRFGITNGVATRLGFTATDLAREKAYGRFPLDEPFLVELPDEDGNVLDPWDISYSECDFMEFELYGPYIIFKPEVTTGHSPSDDPNASSSSSPPGAYDAPDPQRIHLPSSPSWPDTVSFRSETNDSDLSSQVVAASPSIMVGAASSPHFDIPIDSFAAPNLLASTSQPGDTTAVVCSPSLSIMSSPTFSLPATPPSLPLPFDPSVAQPTTDWACGEVALQRDFDDRLPMHPCYAMSSDTAIEENPGFTLIHSRAILTDGWLKDYAPSQAFKQVTTYEPYMGSHIDGSTDPGTMWRLAEIARLNHEETRHPVSVTPEGSADIYCYTCNDAKTDPELALHLANLGINVQTQTKTEKSMTELQIGHNLKFNFSLTDELGNALEPVFGPGLTGLSNLGNRHVGPFDPTYS</sequence>
<dbReference type="EMBL" id="KE504180">
    <property type="protein sequence ID" value="EPS97047.1"/>
    <property type="molecule type" value="Genomic_DNA"/>
</dbReference>
<reference evidence="4 5" key="1">
    <citation type="journal article" date="2012" name="Science">
        <title>The Paleozoic origin of enzymatic lignin decomposition reconstructed from 31 fungal genomes.</title>
        <authorList>
            <person name="Floudas D."/>
            <person name="Binder M."/>
            <person name="Riley R."/>
            <person name="Barry K."/>
            <person name="Blanchette R.A."/>
            <person name="Henrissat B."/>
            <person name="Martinez A.T."/>
            <person name="Otillar R."/>
            <person name="Spatafora J.W."/>
            <person name="Yadav J.S."/>
            <person name="Aerts A."/>
            <person name="Benoit I."/>
            <person name="Boyd A."/>
            <person name="Carlson A."/>
            <person name="Copeland A."/>
            <person name="Coutinho P.M."/>
            <person name="de Vries R.P."/>
            <person name="Ferreira P."/>
            <person name="Findley K."/>
            <person name="Foster B."/>
            <person name="Gaskell J."/>
            <person name="Glotzer D."/>
            <person name="Gorecki P."/>
            <person name="Heitman J."/>
            <person name="Hesse C."/>
            <person name="Hori C."/>
            <person name="Igarashi K."/>
            <person name="Jurgens J.A."/>
            <person name="Kallen N."/>
            <person name="Kersten P."/>
            <person name="Kohler A."/>
            <person name="Kuees U."/>
            <person name="Kumar T.K.A."/>
            <person name="Kuo A."/>
            <person name="LaButti K."/>
            <person name="Larrondo L.F."/>
            <person name="Lindquist E."/>
            <person name="Ling A."/>
            <person name="Lombard V."/>
            <person name="Lucas S."/>
            <person name="Lundell T."/>
            <person name="Martin R."/>
            <person name="McLaughlin D.J."/>
            <person name="Morgenstern I."/>
            <person name="Morin E."/>
            <person name="Murat C."/>
            <person name="Nagy L.G."/>
            <person name="Nolan M."/>
            <person name="Ohm R.A."/>
            <person name="Patyshakuliyeva A."/>
            <person name="Rokas A."/>
            <person name="Ruiz-Duenas F.J."/>
            <person name="Sabat G."/>
            <person name="Salamov A."/>
            <person name="Samejima M."/>
            <person name="Schmutz J."/>
            <person name="Slot J.C."/>
            <person name="St John F."/>
            <person name="Stenlid J."/>
            <person name="Sun H."/>
            <person name="Sun S."/>
            <person name="Syed K."/>
            <person name="Tsang A."/>
            <person name="Wiebenga A."/>
            <person name="Young D."/>
            <person name="Pisabarro A."/>
            <person name="Eastwood D.C."/>
            <person name="Martin F."/>
            <person name="Cullen D."/>
            <person name="Grigoriev I.V."/>
            <person name="Hibbett D.S."/>
        </authorList>
    </citation>
    <scope>NUCLEOTIDE SEQUENCE</scope>
    <source>
        <strain evidence="5">FP-58527</strain>
    </source>
</reference>
<feature type="region of interest" description="Disordered" evidence="2">
    <location>
        <begin position="21"/>
        <end position="51"/>
    </location>
</feature>
<feature type="compositionally biased region" description="Low complexity" evidence="2">
    <location>
        <begin position="297"/>
        <end position="316"/>
    </location>
</feature>
<dbReference type="Gene3D" id="1.10.10.60">
    <property type="entry name" value="Homeodomain-like"/>
    <property type="match status" value="2"/>
</dbReference>
<dbReference type="InterPro" id="IPR006600">
    <property type="entry name" value="HTH_CenpB_DNA-bd_dom"/>
</dbReference>
<organism evidence="4 5">
    <name type="scientific">Fomitopsis schrenkii</name>
    <name type="common">Brown rot fungus</name>
    <dbReference type="NCBI Taxonomy" id="2126942"/>
    <lineage>
        <taxon>Eukaryota</taxon>
        <taxon>Fungi</taxon>
        <taxon>Dikarya</taxon>
        <taxon>Basidiomycota</taxon>
        <taxon>Agaricomycotina</taxon>
        <taxon>Agaricomycetes</taxon>
        <taxon>Polyporales</taxon>
        <taxon>Fomitopsis</taxon>
    </lineage>
</organism>
<evidence type="ECO:0000256" key="2">
    <source>
        <dbReference type="SAM" id="MobiDB-lite"/>
    </source>
</evidence>
<dbReference type="HOGENOM" id="CLU_440777_0_0_1"/>
<dbReference type="AlphaFoldDB" id="S8DWR4"/>
<feature type="region of interest" description="Disordered" evidence="2">
    <location>
        <begin position="290"/>
        <end position="338"/>
    </location>
</feature>
<protein>
    <recommendedName>
        <fullName evidence="3">HTH CENPB-type domain-containing protein</fullName>
    </recommendedName>
</protein>
<dbReference type="STRING" id="743788.S8DWR4"/>